<comment type="similarity">
    <text evidence="1">Belongs to the peptidase S33 family.</text>
</comment>
<dbReference type="RefSeq" id="WP_234991154.1">
    <property type="nucleotide sequence ID" value="NZ_FUZP01000002.1"/>
</dbReference>
<evidence type="ECO:0000256" key="2">
    <source>
        <dbReference type="ARBA" id="ARBA00022729"/>
    </source>
</evidence>
<evidence type="ECO:0000256" key="4">
    <source>
        <dbReference type="SAM" id="MobiDB-lite"/>
    </source>
</evidence>
<reference evidence="7 8" key="1">
    <citation type="submission" date="2017-02" db="EMBL/GenBank/DDBJ databases">
        <authorList>
            <person name="Peterson S.W."/>
        </authorList>
    </citation>
    <scope>NUCLEOTIDE SEQUENCE [LARGE SCALE GENOMIC DNA]</scope>
    <source>
        <strain evidence="7 8">VKM Ac-2059</strain>
    </source>
</reference>
<dbReference type="InterPro" id="IPR013595">
    <property type="entry name" value="Pept_S33_TAP-like_C"/>
</dbReference>
<feature type="compositionally biased region" description="Low complexity" evidence="4">
    <location>
        <begin position="12"/>
        <end position="37"/>
    </location>
</feature>
<keyword evidence="5" id="KW-0472">Membrane</keyword>
<keyword evidence="2" id="KW-0732">Signal</keyword>
<dbReference type="InterPro" id="IPR029058">
    <property type="entry name" value="AB_hydrolase_fold"/>
</dbReference>
<evidence type="ECO:0000259" key="6">
    <source>
        <dbReference type="Pfam" id="PF08386"/>
    </source>
</evidence>
<dbReference type="AlphaFoldDB" id="A0A1T5KDT7"/>
<protein>
    <submittedName>
        <fullName evidence="7">Alpha/beta hydrolase fold</fullName>
    </submittedName>
</protein>
<gene>
    <name evidence="7" type="ORF">SAMN06309945_2145</name>
</gene>
<evidence type="ECO:0000313" key="8">
    <source>
        <dbReference type="Proteomes" id="UP000190857"/>
    </source>
</evidence>
<dbReference type="Proteomes" id="UP000190857">
    <property type="component" value="Unassembled WGS sequence"/>
</dbReference>
<dbReference type="PANTHER" id="PTHR43248:SF29">
    <property type="entry name" value="TRIPEPTIDYL AMINOPEPTIDASE"/>
    <property type="match status" value="1"/>
</dbReference>
<name>A0A1T5KDT7_9MICO</name>
<sequence length="579" mass="61102">MNNDDMGNADQNAPGAGHNAPGAGHNAPGAGNDAPGARHTPHGSTPWELRSADTAIEGRRPRRSLRRRAASVVATVTVAALALSGCVTAFLPSDHNGGGSSTSTPVAEDVAADLTPFYSQTLTWKSCEGGDLECTTFDTPENWDDPSAGSVEIAAVRSRATGSDRVGSLLVNPGGPGGSGYDFVADSLDFATDQKLQASFDIVGFDPRGVGRSTPVTCFDPKALDAYLYDIPANARGTEAWQQESAQSATDFGQACADNTGEFLHYVNTVQSAHDMDLLRALVGDSKLYYLGYSYGTFLGATYAELFPDKVGRLVLDGAIDPSVSNFEVTKTQSIGFENALKAYLESCLAGSDCPFTGSVDQAMTQIRALLESVDKTPIRNSDGRMLGSGTLVTAIIYPLYSQSSWSYLTQMFDDVMKGSASVAFTLADGYNGRNPDGTYADNSTESFTAYNCLDYTYDADPAVMAEQAAEIEKAAPVIGSYMTYGDIGCANWPYTDGAERVAINAPGAPPIMVVGTTNDPATPYEWAVSLADQLESGFLLTYQGEGHTGYNKGSDCVDKAVDDYLVNGTALSSDPKCT</sequence>
<dbReference type="EMBL" id="FUZP01000002">
    <property type="protein sequence ID" value="SKC61912.1"/>
    <property type="molecule type" value="Genomic_DNA"/>
</dbReference>
<keyword evidence="5" id="KW-1133">Transmembrane helix</keyword>
<evidence type="ECO:0000256" key="1">
    <source>
        <dbReference type="ARBA" id="ARBA00010088"/>
    </source>
</evidence>
<evidence type="ECO:0000313" key="7">
    <source>
        <dbReference type="EMBL" id="SKC61912.1"/>
    </source>
</evidence>
<feature type="region of interest" description="Disordered" evidence="4">
    <location>
        <begin position="1"/>
        <end position="69"/>
    </location>
</feature>
<dbReference type="Gene3D" id="3.40.50.1820">
    <property type="entry name" value="alpha/beta hydrolase"/>
    <property type="match status" value="1"/>
</dbReference>
<dbReference type="STRING" id="123320.SAMN06309945_2145"/>
<accession>A0A1T5KDT7</accession>
<feature type="compositionally biased region" description="Basic residues" evidence="4">
    <location>
        <begin position="60"/>
        <end position="69"/>
    </location>
</feature>
<keyword evidence="8" id="KW-1185">Reference proteome</keyword>
<feature type="domain" description="Peptidase S33 tripeptidyl aminopeptidase-like C-terminal" evidence="6">
    <location>
        <begin position="476"/>
        <end position="578"/>
    </location>
</feature>
<dbReference type="PANTHER" id="PTHR43248">
    <property type="entry name" value="2-SUCCINYL-6-HYDROXY-2,4-CYCLOHEXADIENE-1-CARBOXYLATE SYNTHASE"/>
    <property type="match status" value="1"/>
</dbReference>
<feature type="transmembrane region" description="Helical" evidence="5">
    <location>
        <begin position="69"/>
        <end position="91"/>
    </location>
</feature>
<evidence type="ECO:0000256" key="3">
    <source>
        <dbReference type="ARBA" id="ARBA00022801"/>
    </source>
</evidence>
<organism evidence="7 8">
    <name type="scientific">Okibacterium fritillariae</name>
    <dbReference type="NCBI Taxonomy" id="123320"/>
    <lineage>
        <taxon>Bacteria</taxon>
        <taxon>Bacillati</taxon>
        <taxon>Actinomycetota</taxon>
        <taxon>Actinomycetes</taxon>
        <taxon>Micrococcales</taxon>
        <taxon>Microbacteriaceae</taxon>
        <taxon>Okibacterium</taxon>
    </lineage>
</organism>
<keyword evidence="3 7" id="KW-0378">Hydrolase</keyword>
<dbReference type="SUPFAM" id="SSF53474">
    <property type="entry name" value="alpha/beta-Hydrolases"/>
    <property type="match status" value="1"/>
</dbReference>
<keyword evidence="5" id="KW-0812">Transmembrane</keyword>
<dbReference type="Pfam" id="PF08386">
    <property type="entry name" value="Abhydrolase_4"/>
    <property type="match status" value="1"/>
</dbReference>
<dbReference type="InterPro" id="IPR051601">
    <property type="entry name" value="Serine_prot/Carboxylest_S33"/>
</dbReference>
<proteinExistence type="inferred from homology"/>
<dbReference type="GO" id="GO:0016787">
    <property type="term" value="F:hydrolase activity"/>
    <property type="evidence" value="ECO:0007669"/>
    <property type="project" value="UniProtKB-KW"/>
</dbReference>
<feature type="compositionally biased region" description="Polar residues" evidence="4">
    <location>
        <begin position="1"/>
        <end position="11"/>
    </location>
</feature>
<evidence type="ECO:0000256" key="5">
    <source>
        <dbReference type="SAM" id="Phobius"/>
    </source>
</evidence>